<name>A0ABY7B4A0_9PSEU</name>
<dbReference type="EMBL" id="CP113836">
    <property type="protein sequence ID" value="WAL67144.1"/>
    <property type="molecule type" value="Genomic_DNA"/>
</dbReference>
<sequence length="162" mass="17923">MPLNTVQQYVRGVLDGIAIPGQTQTLPAYVQAPPLVPLDGPVAIVWGGRMRQKRQSMPRGAGFQQLEWQVDVYLSYETSTDTDLEPTVDQEFPLIVDAAMQALRTTTMPVTITDPTTHQASQILSVGENMSLEYPPERAPATLRLAYYTCQLTTTIMEVIQA</sequence>
<organism evidence="1 2">
    <name type="scientific">Amycolatopsis cynarae</name>
    <dbReference type="NCBI Taxonomy" id="2995223"/>
    <lineage>
        <taxon>Bacteria</taxon>
        <taxon>Bacillati</taxon>
        <taxon>Actinomycetota</taxon>
        <taxon>Actinomycetes</taxon>
        <taxon>Pseudonocardiales</taxon>
        <taxon>Pseudonocardiaceae</taxon>
        <taxon>Amycolatopsis</taxon>
    </lineage>
</organism>
<evidence type="ECO:0000313" key="1">
    <source>
        <dbReference type="EMBL" id="WAL67144.1"/>
    </source>
</evidence>
<keyword evidence="2" id="KW-1185">Reference proteome</keyword>
<reference evidence="1" key="1">
    <citation type="submission" date="2022-11" db="EMBL/GenBank/DDBJ databases">
        <authorList>
            <person name="Mo P."/>
        </authorList>
    </citation>
    <scope>NUCLEOTIDE SEQUENCE</scope>
    <source>
        <strain evidence="1">HUAS 11-8</strain>
    </source>
</reference>
<evidence type="ECO:0000313" key="2">
    <source>
        <dbReference type="Proteomes" id="UP001163203"/>
    </source>
</evidence>
<protein>
    <submittedName>
        <fullName evidence="1">Uncharacterized protein</fullName>
    </submittedName>
</protein>
<proteinExistence type="predicted"/>
<gene>
    <name evidence="1" type="ORF">ORV05_04970</name>
</gene>
<accession>A0ABY7B4A0</accession>
<dbReference type="Proteomes" id="UP001163203">
    <property type="component" value="Chromosome"/>
</dbReference>
<dbReference type="RefSeq" id="WP_268757271.1">
    <property type="nucleotide sequence ID" value="NZ_CP113836.1"/>
</dbReference>